<evidence type="ECO:0000256" key="3">
    <source>
        <dbReference type="ARBA" id="ARBA00022989"/>
    </source>
</evidence>
<dbReference type="PROSITE" id="PS50850">
    <property type="entry name" value="MFS"/>
    <property type="match status" value="1"/>
</dbReference>
<evidence type="ECO:0000256" key="1">
    <source>
        <dbReference type="ARBA" id="ARBA00004651"/>
    </source>
</evidence>
<dbReference type="PROSITE" id="PS00216">
    <property type="entry name" value="SUGAR_TRANSPORT_1"/>
    <property type="match status" value="1"/>
</dbReference>
<feature type="transmembrane region" description="Helical" evidence="5">
    <location>
        <begin position="61"/>
        <end position="85"/>
    </location>
</feature>
<proteinExistence type="predicted"/>
<comment type="caution">
    <text evidence="7">The sequence shown here is derived from an EMBL/GenBank/DDBJ whole genome shotgun (WGS) entry which is preliminary data.</text>
</comment>
<dbReference type="SUPFAM" id="SSF103473">
    <property type="entry name" value="MFS general substrate transporter"/>
    <property type="match status" value="1"/>
</dbReference>
<feature type="domain" description="Major facilitator superfamily (MFS) profile" evidence="6">
    <location>
        <begin position="232"/>
        <end position="415"/>
    </location>
</feature>
<feature type="transmembrane region" description="Helical" evidence="5">
    <location>
        <begin position="302"/>
        <end position="321"/>
    </location>
</feature>
<dbReference type="EMBL" id="VFML01000001">
    <property type="protein sequence ID" value="TQJ03988.1"/>
    <property type="molecule type" value="Genomic_DNA"/>
</dbReference>
<dbReference type="Proteomes" id="UP000320876">
    <property type="component" value="Unassembled WGS sequence"/>
</dbReference>
<evidence type="ECO:0000313" key="7">
    <source>
        <dbReference type="EMBL" id="TQJ03988.1"/>
    </source>
</evidence>
<name>A0A542DLN8_AMYCI</name>
<evidence type="ECO:0000256" key="2">
    <source>
        <dbReference type="ARBA" id="ARBA00022692"/>
    </source>
</evidence>
<dbReference type="InterPro" id="IPR005829">
    <property type="entry name" value="Sugar_transporter_CS"/>
</dbReference>
<feature type="transmembrane region" description="Helical" evidence="5">
    <location>
        <begin position="97"/>
        <end position="117"/>
    </location>
</feature>
<evidence type="ECO:0000259" key="6">
    <source>
        <dbReference type="PROSITE" id="PS50850"/>
    </source>
</evidence>
<comment type="subcellular location">
    <subcellularLocation>
        <location evidence="1">Cell membrane</location>
        <topology evidence="1">Multi-pass membrane protein</topology>
    </subcellularLocation>
</comment>
<protein>
    <submittedName>
        <fullName evidence="7">MFS transporter</fullName>
    </submittedName>
</protein>
<keyword evidence="4 5" id="KW-0472">Membrane</keyword>
<reference evidence="7 8" key="1">
    <citation type="submission" date="2019-06" db="EMBL/GenBank/DDBJ databases">
        <title>Sequencing the genomes of 1000 actinobacteria strains.</title>
        <authorList>
            <person name="Klenk H.-P."/>
        </authorList>
    </citation>
    <scope>NUCLEOTIDE SEQUENCE [LARGE SCALE GENOMIC DNA]</scope>
    <source>
        <strain evidence="7 8">DSM 45679</strain>
    </source>
</reference>
<feature type="transmembrane region" description="Helical" evidence="5">
    <location>
        <begin position="270"/>
        <end position="290"/>
    </location>
</feature>
<evidence type="ECO:0000256" key="5">
    <source>
        <dbReference type="SAM" id="Phobius"/>
    </source>
</evidence>
<feature type="transmembrane region" description="Helical" evidence="5">
    <location>
        <begin position="185"/>
        <end position="201"/>
    </location>
</feature>
<organism evidence="7 8">
    <name type="scientific">Amycolatopsis cihanbeyliensis</name>
    <dbReference type="NCBI Taxonomy" id="1128664"/>
    <lineage>
        <taxon>Bacteria</taxon>
        <taxon>Bacillati</taxon>
        <taxon>Actinomycetota</taxon>
        <taxon>Actinomycetes</taxon>
        <taxon>Pseudonocardiales</taxon>
        <taxon>Pseudonocardiaceae</taxon>
        <taxon>Amycolatopsis</taxon>
    </lineage>
</organism>
<dbReference type="Gene3D" id="1.20.1250.20">
    <property type="entry name" value="MFS general substrate transporter like domains"/>
    <property type="match status" value="2"/>
</dbReference>
<dbReference type="GO" id="GO:0005886">
    <property type="term" value="C:plasma membrane"/>
    <property type="evidence" value="ECO:0007669"/>
    <property type="project" value="UniProtKB-SubCell"/>
</dbReference>
<dbReference type="RefSeq" id="WP_141999732.1">
    <property type="nucleotide sequence ID" value="NZ_VFML01000001.1"/>
</dbReference>
<keyword evidence="3 5" id="KW-1133">Transmembrane helix</keyword>
<keyword evidence="2 5" id="KW-0812">Transmembrane</keyword>
<accession>A0A542DLN8</accession>
<dbReference type="InterPro" id="IPR020846">
    <property type="entry name" value="MFS_dom"/>
</dbReference>
<feature type="transmembrane region" description="Helical" evidence="5">
    <location>
        <begin position="237"/>
        <end position="258"/>
    </location>
</feature>
<dbReference type="InterPro" id="IPR011701">
    <property type="entry name" value="MFS"/>
</dbReference>
<feature type="transmembrane region" description="Helical" evidence="5">
    <location>
        <begin position="327"/>
        <end position="352"/>
    </location>
</feature>
<feature type="transmembrane region" description="Helical" evidence="5">
    <location>
        <begin position="364"/>
        <end position="387"/>
    </location>
</feature>
<evidence type="ECO:0000313" key="8">
    <source>
        <dbReference type="Proteomes" id="UP000320876"/>
    </source>
</evidence>
<dbReference type="OrthoDB" id="7584869at2"/>
<dbReference type="InterPro" id="IPR036259">
    <property type="entry name" value="MFS_trans_sf"/>
</dbReference>
<dbReference type="AlphaFoldDB" id="A0A542DLN8"/>
<dbReference type="Pfam" id="PF07690">
    <property type="entry name" value="MFS_1"/>
    <property type="match status" value="1"/>
</dbReference>
<sequence length="415" mass="43206">MRSDAGDGTAGALAEPVTPVRAGWVTLLFLANIGLWFALITPIQVLLPQQAALLDAAHKELVFGVVTGVGALVSAMVNPLAGMASDRTTSRFGRRHPWTMGGALTAMAGFVLLAGATDIVLMTLGWCVVQAGLNASLAALTAALPDRVPVRQRARVSGFVGITQIGGTLLGTIVVTTLVAGIGPGYLVCGGFVVLCALAFSRTPDAVLPTRPAEPFGRALRGIWVSPRHHPDFVHAWLGHFCTQVGNALGVMYLLFFLTDVVRLADPEAGLRTAMVIYAVAVVVGAVLTGKLSDRAGRRKPFVYASVILMSAAVALLVFWQTWTATVIAAVTLGFGFGVYAAVGLALLTQVLPTASARAKDLGIVNIANSLPQVITPLVATFVLAYLGGYRGLYAVAAIVTLAAGVFISRVRSVP</sequence>
<dbReference type="PANTHER" id="PTHR23528">
    <property type="match status" value="1"/>
</dbReference>
<dbReference type="GO" id="GO:0022857">
    <property type="term" value="F:transmembrane transporter activity"/>
    <property type="evidence" value="ECO:0007669"/>
    <property type="project" value="InterPro"/>
</dbReference>
<evidence type="ECO:0000256" key="4">
    <source>
        <dbReference type="ARBA" id="ARBA00023136"/>
    </source>
</evidence>
<feature type="transmembrane region" description="Helical" evidence="5">
    <location>
        <begin position="156"/>
        <end position="179"/>
    </location>
</feature>
<feature type="transmembrane region" description="Helical" evidence="5">
    <location>
        <begin position="123"/>
        <end position="144"/>
    </location>
</feature>
<feature type="transmembrane region" description="Helical" evidence="5">
    <location>
        <begin position="393"/>
        <end position="411"/>
    </location>
</feature>
<keyword evidence="8" id="KW-1185">Reference proteome</keyword>
<dbReference type="PANTHER" id="PTHR23528:SF1">
    <property type="entry name" value="MAJOR FACILITATOR SUPERFAMILY (MFS) PROFILE DOMAIN-CONTAINING PROTEIN"/>
    <property type="match status" value="1"/>
</dbReference>
<feature type="transmembrane region" description="Helical" evidence="5">
    <location>
        <begin position="22"/>
        <end position="41"/>
    </location>
</feature>
<gene>
    <name evidence="7" type="ORF">FB471_3765</name>
</gene>